<dbReference type="Proteomes" id="UP000001555">
    <property type="component" value="Unassembled WGS sequence"/>
</dbReference>
<dbReference type="EMBL" id="ABJB010732508">
    <property type="status" value="NOT_ANNOTATED_CDS"/>
    <property type="molecule type" value="Genomic_DNA"/>
</dbReference>
<keyword evidence="4" id="KW-1185">Reference proteome</keyword>
<name>B7QEN9_IXOSC</name>
<feature type="region of interest" description="Disordered" evidence="1">
    <location>
        <begin position="1"/>
        <end position="37"/>
    </location>
</feature>
<feature type="compositionally biased region" description="Basic and acidic residues" evidence="1">
    <location>
        <begin position="80"/>
        <end position="92"/>
    </location>
</feature>
<reference evidence="3" key="2">
    <citation type="submission" date="2020-05" db="UniProtKB">
        <authorList>
            <consortium name="EnsemblMetazoa"/>
        </authorList>
    </citation>
    <scope>IDENTIFICATION</scope>
    <source>
        <strain evidence="3">wikel</strain>
    </source>
</reference>
<evidence type="ECO:0000313" key="3">
    <source>
        <dbReference type="EnsemblMetazoa" id="ISCW022234-PA"/>
    </source>
</evidence>
<evidence type="ECO:0000313" key="2">
    <source>
        <dbReference type="EMBL" id="EEC17311.1"/>
    </source>
</evidence>
<dbReference type="VEuPathDB" id="VectorBase:ISCI022234"/>
<gene>
    <name evidence="2" type="ORF">IscW_ISCW022234</name>
</gene>
<dbReference type="AlphaFoldDB" id="B7QEN9"/>
<evidence type="ECO:0000256" key="1">
    <source>
        <dbReference type="SAM" id="MobiDB-lite"/>
    </source>
</evidence>
<evidence type="ECO:0000313" key="4">
    <source>
        <dbReference type="Proteomes" id="UP000001555"/>
    </source>
</evidence>
<reference evidence="2 4" key="1">
    <citation type="submission" date="2008-03" db="EMBL/GenBank/DDBJ databases">
        <title>Annotation of Ixodes scapularis.</title>
        <authorList>
            <consortium name="Ixodes scapularis Genome Project Consortium"/>
            <person name="Caler E."/>
            <person name="Hannick L.I."/>
            <person name="Bidwell S."/>
            <person name="Joardar V."/>
            <person name="Thiagarajan M."/>
            <person name="Amedeo P."/>
            <person name="Galinsky K.J."/>
            <person name="Schobel S."/>
            <person name="Inman J."/>
            <person name="Hostetler J."/>
            <person name="Miller J."/>
            <person name="Hammond M."/>
            <person name="Megy K."/>
            <person name="Lawson D."/>
            <person name="Kodira C."/>
            <person name="Sutton G."/>
            <person name="Meyer J."/>
            <person name="Hill C.A."/>
            <person name="Birren B."/>
            <person name="Nene V."/>
            <person name="Collins F."/>
            <person name="Alarcon-Chaidez F."/>
            <person name="Wikel S."/>
            <person name="Strausberg R."/>
        </authorList>
    </citation>
    <scope>NUCLEOTIDE SEQUENCE [LARGE SCALE GENOMIC DNA]</scope>
    <source>
        <strain evidence="4">Wikel</strain>
        <strain evidence="2">Wikel colony</strain>
    </source>
</reference>
<dbReference type="EMBL" id="DS921995">
    <property type="protein sequence ID" value="EEC17311.1"/>
    <property type="molecule type" value="Genomic_DNA"/>
</dbReference>
<protein>
    <submittedName>
        <fullName evidence="2 3">Uncharacterized protein</fullName>
    </submittedName>
</protein>
<organism>
    <name type="scientific">Ixodes scapularis</name>
    <name type="common">Black-legged tick</name>
    <name type="synonym">Deer tick</name>
    <dbReference type="NCBI Taxonomy" id="6945"/>
    <lineage>
        <taxon>Eukaryota</taxon>
        <taxon>Metazoa</taxon>
        <taxon>Ecdysozoa</taxon>
        <taxon>Arthropoda</taxon>
        <taxon>Chelicerata</taxon>
        <taxon>Arachnida</taxon>
        <taxon>Acari</taxon>
        <taxon>Parasitiformes</taxon>
        <taxon>Ixodida</taxon>
        <taxon>Ixodoidea</taxon>
        <taxon>Ixodidae</taxon>
        <taxon>Ixodinae</taxon>
        <taxon>Ixodes</taxon>
    </lineage>
</organism>
<sequence>MRLNDRLGHPGVHGGRWCRGGNSDRGNAGYPDDGRTAGITRTLSREIAGTADVGGGAVLQPLVGVRVKIPSITAASAEQTLRRPETRSHANN</sequence>
<dbReference type="VEuPathDB" id="VectorBase:ISCW022234"/>
<dbReference type="InParanoid" id="B7QEN9"/>
<feature type="region of interest" description="Disordered" evidence="1">
    <location>
        <begin position="73"/>
        <end position="92"/>
    </location>
</feature>
<dbReference type="EnsemblMetazoa" id="ISCW022234-RA">
    <property type="protein sequence ID" value="ISCW022234-PA"/>
    <property type="gene ID" value="ISCW022234"/>
</dbReference>
<dbReference type="HOGENOM" id="CLU_2415737_0_0_1"/>
<dbReference type="PaxDb" id="6945-B7QEN9"/>
<accession>B7QEN9</accession>
<proteinExistence type="predicted"/>